<organism evidence="1 2">
    <name type="scientific">Haematococcus lacustris</name>
    <name type="common">Green alga</name>
    <name type="synonym">Haematococcus pluvialis</name>
    <dbReference type="NCBI Taxonomy" id="44745"/>
    <lineage>
        <taxon>Eukaryota</taxon>
        <taxon>Viridiplantae</taxon>
        <taxon>Chlorophyta</taxon>
        <taxon>core chlorophytes</taxon>
        <taxon>Chlorophyceae</taxon>
        <taxon>CS clade</taxon>
        <taxon>Chlamydomonadales</taxon>
        <taxon>Haematococcaceae</taxon>
        <taxon>Haematococcus</taxon>
    </lineage>
</organism>
<name>A0A699YYY3_HAELA</name>
<dbReference type="AlphaFoldDB" id="A0A699YYY3"/>
<accession>A0A699YYY3</accession>
<dbReference type="Gene3D" id="2.60.40.380">
    <property type="entry name" value="Purple acid phosphatase-like, N-terminal"/>
    <property type="match status" value="1"/>
</dbReference>
<dbReference type="EMBL" id="BLLF01000727">
    <property type="protein sequence ID" value="GFH14445.1"/>
    <property type="molecule type" value="Genomic_DNA"/>
</dbReference>
<evidence type="ECO:0000313" key="2">
    <source>
        <dbReference type="Proteomes" id="UP000485058"/>
    </source>
</evidence>
<reference evidence="1 2" key="1">
    <citation type="submission" date="2020-02" db="EMBL/GenBank/DDBJ databases">
        <title>Draft genome sequence of Haematococcus lacustris strain NIES-144.</title>
        <authorList>
            <person name="Morimoto D."/>
            <person name="Nakagawa S."/>
            <person name="Yoshida T."/>
            <person name="Sawayama S."/>
        </authorList>
    </citation>
    <scope>NUCLEOTIDE SEQUENCE [LARGE SCALE GENOMIC DNA]</scope>
    <source>
        <strain evidence="1 2">NIES-144</strain>
    </source>
</reference>
<gene>
    <name evidence="1" type="ORF">HaLaN_10502</name>
</gene>
<protein>
    <submittedName>
        <fullName evidence="1">Phosphodiesterase/alkaline phosphatase D</fullName>
    </submittedName>
</protein>
<proteinExistence type="predicted"/>
<comment type="caution">
    <text evidence="1">The sequence shown here is derived from an EMBL/GenBank/DDBJ whole genome shotgun (WGS) entry which is preliminary data.</text>
</comment>
<dbReference type="Proteomes" id="UP000485058">
    <property type="component" value="Unassembled WGS sequence"/>
</dbReference>
<sequence length="65" mass="7124">MEARCSSTCAQVDVANLKPKKVYYYQFIVDGTASMIGRSKTLPRANDKAPERVNLAVASCAWLVS</sequence>
<keyword evidence="2" id="KW-1185">Reference proteome</keyword>
<evidence type="ECO:0000313" key="1">
    <source>
        <dbReference type="EMBL" id="GFH14445.1"/>
    </source>
</evidence>